<comment type="caution">
    <text evidence="3">The sequence shown here is derived from an EMBL/GenBank/DDBJ whole genome shotgun (WGS) entry which is preliminary data.</text>
</comment>
<keyword evidence="4" id="KW-1185">Reference proteome</keyword>
<comment type="similarity">
    <text evidence="1">Belongs to the YciI family.</text>
</comment>
<accession>A0ABX2E9Y5</accession>
<dbReference type="SUPFAM" id="SSF54909">
    <property type="entry name" value="Dimeric alpha+beta barrel"/>
    <property type="match status" value="1"/>
</dbReference>
<evidence type="ECO:0000313" key="4">
    <source>
        <dbReference type="Proteomes" id="UP000737171"/>
    </source>
</evidence>
<reference evidence="3 4" key="1">
    <citation type="submission" date="2020-05" db="EMBL/GenBank/DDBJ databases">
        <title>Aquincola sp. isolate from soil.</title>
        <authorList>
            <person name="Han J."/>
            <person name="Kim D.-U."/>
        </authorList>
    </citation>
    <scope>NUCLEOTIDE SEQUENCE [LARGE SCALE GENOMIC DNA]</scope>
    <source>
        <strain evidence="3 4">S2</strain>
    </source>
</reference>
<name>A0ABX2E9Y5_9BURK</name>
<dbReference type="Gene3D" id="3.30.70.1060">
    <property type="entry name" value="Dimeric alpha+beta barrel"/>
    <property type="match status" value="1"/>
</dbReference>
<sequence length="121" mass="13740">MSAYMLLVLEPPGQRRQRNETQAREAWDRMTGFAGDLKRRGLLQATESLRIDDQIRRVEKREGRARVLDGPFAEAKEIIGGFFLLNCDTQEEALALARECPAAEWASVEVRRIGACFEDSL</sequence>
<dbReference type="InterPro" id="IPR011008">
    <property type="entry name" value="Dimeric_a/b-barrel"/>
</dbReference>
<evidence type="ECO:0000256" key="1">
    <source>
        <dbReference type="ARBA" id="ARBA00007689"/>
    </source>
</evidence>
<evidence type="ECO:0000259" key="2">
    <source>
        <dbReference type="Pfam" id="PF03795"/>
    </source>
</evidence>
<dbReference type="EMBL" id="JABRWJ010000001">
    <property type="protein sequence ID" value="NRF65625.1"/>
    <property type="molecule type" value="Genomic_DNA"/>
</dbReference>
<dbReference type="Pfam" id="PF03795">
    <property type="entry name" value="YCII"/>
    <property type="match status" value="1"/>
</dbReference>
<feature type="domain" description="YCII-related" evidence="2">
    <location>
        <begin position="20"/>
        <end position="113"/>
    </location>
</feature>
<evidence type="ECO:0000313" key="3">
    <source>
        <dbReference type="EMBL" id="NRF65625.1"/>
    </source>
</evidence>
<dbReference type="Proteomes" id="UP000737171">
    <property type="component" value="Unassembled WGS sequence"/>
</dbReference>
<organism evidence="3 4">
    <name type="scientific">Pseudaquabacterium terrae</name>
    <dbReference type="NCBI Taxonomy" id="2732868"/>
    <lineage>
        <taxon>Bacteria</taxon>
        <taxon>Pseudomonadati</taxon>
        <taxon>Pseudomonadota</taxon>
        <taxon>Betaproteobacteria</taxon>
        <taxon>Burkholderiales</taxon>
        <taxon>Sphaerotilaceae</taxon>
        <taxon>Pseudaquabacterium</taxon>
    </lineage>
</organism>
<dbReference type="PANTHER" id="PTHR35174:SF3">
    <property type="entry name" value="BLL7171 PROTEIN"/>
    <property type="match status" value="1"/>
</dbReference>
<dbReference type="RefSeq" id="WP_173119840.1">
    <property type="nucleotide sequence ID" value="NZ_JABRWJ010000001.1"/>
</dbReference>
<dbReference type="PANTHER" id="PTHR35174">
    <property type="entry name" value="BLL7171 PROTEIN-RELATED"/>
    <property type="match status" value="1"/>
</dbReference>
<dbReference type="InterPro" id="IPR005545">
    <property type="entry name" value="YCII"/>
</dbReference>
<gene>
    <name evidence="3" type="ORF">HLB44_01375</name>
</gene>
<protein>
    <submittedName>
        <fullName evidence="3">Dehydrogenase</fullName>
    </submittedName>
</protein>
<proteinExistence type="inferred from homology"/>